<sequence length="474" mass="49913">MTSKKTTPVTAAHTSADVNADVNPDVNADVNADARPRISVFGTGYLGATHAVAMAELGFEVVGVDTDADKIASLALGKVPFYEPGLPELLEKQLASGRLTFSTDLAQAAAWGDVHFICVGTPQEKTSHAADLRFVRSAATVIAENLTKDALIVGKSTVPVGTAAALRELVATLVPAGVEAELVWNPEFLREGKAVEDTLHPDRIVLGGVTDRSEALLREVYAAPIAEGTPVVVCDLPTAELVKVSANAFLATKISFINAIASVCEAAGADVTVLADALGHDVRIGRQFLNAGLGFGGGCLPKDIRALMHRSNELGAHRAAQLLQQVDEINMGQRERVIQMAMDACGGSVLNRRVGVLGAAFKPETDDVRDSPALNVAAALHLRGAQVTVFDPQAGDTARRSFPTLSYATSVDEAVEGTDVVLMLTEWDEFLVADAARLAALTTVPRMIDARGKLRPAQWRAAGWQFAGLGRTAA</sequence>
<dbReference type="Pfam" id="PF03721">
    <property type="entry name" value="UDPG_MGDP_dh_N"/>
    <property type="match status" value="1"/>
</dbReference>
<evidence type="ECO:0000313" key="14">
    <source>
        <dbReference type="Proteomes" id="UP000562124"/>
    </source>
</evidence>
<evidence type="ECO:0000256" key="2">
    <source>
        <dbReference type="ARBA" id="ARBA00006601"/>
    </source>
</evidence>
<feature type="binding site" evidence="9">
    <location>
        <begin position="188"/>
        <end position="191"/>
    </location>
    <ligand>
        <name>substrate</name>
    </ligand>
</feature>
<evidence type="ECO:0000256" key="4">
    <source>
        <dbReference type="ARBA" id="ARBA00023002"/>
    </source>
</evidence>
<feature type="region of interest" description="Disordered" evidence="11">
    <location>
        <begin position="1"/>
        <end position="22"/>
    </location>
</feature>
<dbReference type="InterPro" id="IPR014027">
    <property type="entry name" value="UDP-Glc/GDP-Man_DH_C"/>
</dbReference>
<dbReference type="InterPro" id="IPR028357">
    <property type="entry name" value="UDPglc_DH_bac"/>
</dbReference>
<keyword evidence="14" id="KW-1185">Reference proteome</keyword>
<dbReference type="AlphaFoldDB" id="A0A7Y0M0M5"/>
<feature type="binding site" evidence="10">
    <location>
        <position position="191"/>
    </location>
    <ligand>
        <name>NAD(+)</name>
        <dbReference type="ChEBI" id="CHEBI:57540"/>
    </ligand>
</feature>
<gene>
    <name evidence="13" type="ORF">HIR71_14290</name>
</gene>
<dbReference type="InterPro" id="IPR001732">
    <property type="entry name" value="UDP-Glc/GDP-Man_DH_N"/>
</dbReference>
<dbReference type="SUPFAM" id="SSF51735">
    <property type="entry name" value="NAD(P)-binding Rossmann-fold domains"/>
    <property type="match status" value="1"/>
</dbReference>
<dbReference type="EC" id="1.1.1.22" evidence="3 7"/>
<evidence type="ECO:0000256" key="3">
    <source>
        <dbReference type="ARBA" id="ARBA00012954"/>
    </source>
</evidence>
<feature type="binding site" evidence="9">
    <location>
        <position position="243"/>
    </location>
    <ligand>
        <name>substrate</name>
    </ligand>
</feature>
<feature type="binding site" evidence="10">
    <location>
        <position position="302"/>
    </location>
    <ligand>
        <name>NAD(+)</name>
        <dbReference type="ChEBI" id="CHEBI:57540"/>
    </ligand>
</feature>
<comment type="similarity">
    <text evidence="2 7">Belongs to the UDP-glucose/GDP-mannose dehydrogenase family.</text>
</comment>
<accession>A0A7Y0M0M5</accession>
<comment type="catalytic activity">
    <reaction evidence="6 7">
        <text>UDP-alpha-D-glucose + 2 NAD(+) + H2O = UDP-alpha-D-glucuronate + 2 NADH + 3 H(+)</text>
        <dbReference type="Rhea" id="RHEA:23596"/>
        <dbReference type="ChEBI" id="CHEBI:15377"/>
        <dbReference type="ChEBI" id="CHEBI:15378"/>
        <dbReference type="ChEBI" id="CHEBI:57540"/>
        <dbReference type="ChEBI" id="CHEBI:57945"/>
        <dbReference type="ChEBI" id="CHEBI:58052"/>
        <dbReference type="ChEBI" id="CHEBI:58885"/>
        <dbReference type="EC" id="1.1.1.22"/>
    </reaction>
</comment>
<dbReference type="Proteomes" id="UP000562124">
    <property type="component" value="Unassembled WGS sequence"/>
</dbReference>
<evidence type="ECO:0000256" key="1">
    <source>
        <dbReference type="ARBA" id="ARBA00004701"/>
    </source>
</evidence>
<dbReference type="PANTHER" id="PTHR43750">
    <property type="entry name" value="UDP-GLUCOSE 6-DEHYDROGENASE TUAD"/>
    <property type="match status" value="1"/>
</dbReference>
<dbReference type="InterPro" id="IPR014026">
    <property type="entry name" value="UDP-Glc/GDP-Man_DH_dimer"/>
</dbReference>
<feature type="binding site" evidence="9">
    <location>
        <begin position="288"/>
        <end position="292"/>
    </location>
    <ligand>
        <name>substrate</name>
    </ligand>
</feature>
<name>A0A7Y0M0M5_CELFI</name>
<protein>
    <recommendedName>
        <fullName evidence="3 7">UDP-glucose 6-dehydrogenase</fullName>
        <ecNumber evidence="3 7">1.1.1.22</ecNumber>
    </recommendedName>
</protein>
<feature type="binding site" evidence="10">
    <location>
        <position position="70"/>
    </location>
    <ligand>
        <name>NAD(+)</name>
        <dbReference type="ChEBI" id="CHEBI:57540"/>
    </ligand>
</feature>
<feature type="domain" description="UDP-glucose/GDP-mannose dehydrogenase C-terminal" evidence="12">
    <location>
        <begin position="355"/>
        <end position="456"/>
    </location>
</feature>
<dbReference type="Gene3D" id="3.40.50.720">
    <property type="entry name" value="NAD(P)-binding Rossmann-like Domain"/>
    <property type="match status" value="2"/>
</dbReference>
<evidence type="ECO:0000256" key="6">
    <source>
        <dbReference type="ARBA" id="ARBA00047473"/>
    </source>
</evidence>
<dbReference type="PIRSF" id="PIRSF000124">
    <property type="entry name" value="UDPglc_GDPman_dh"/>
    <property type="match status" value="1"/>
</dbReference>
<keyword evidence="4 7" id="KW-0560">Oxidoreductase</keyword>
<dbReference type="PANTHER" id="PTHR43750:SF3">
    <property type="entry name" value="UDP-GLUCOSE 6-DEHYDROGENASE TUAD"/>
    <property type="match status" value="1"/>
</dbReference>
<keyword evidence="5 7" id="KW-0520">NAD</keyword>
<dbReference type="EMBL" id="JABCJJ010000032">
    <property type="protein sequence ID" value="NMR21369.1"/>
    <property type="molecule type" value="Genomic_DNA"/>
</dbReference>
<evidence type="ECO:0000256" key="7">
    <source>
        <dbReference type="PIRNR" id="PIRNR000124"/>
    </source>
</evidence>
<evidence type="ECO:0000256" key="11">
    <source>
        <dbReference type="SAM" id="MobiDB-lite"/>
    </source>
</evidence>
<feature type="compositionally biased region" description="Polar residues" evidence="11">
    <location>
        <begin position="1"/>
        <end position="17"/>
    </location>
</feature>
<dbReference type="SUPFAM" id="SSF52413">
    <property type="entry name" value="UDP-glucose/GDP-mannose dehydrogenase C-terminal domain"/>
    <property type="match status" value="1"/>
</dbReference>
<dbReference type="Pfam" id="PF00984">
    <property type="entry name" value="UDPG_MGDP_dh"/>
    <property type="match status" value="1"/>
</dbReference>
<feature type="binding site" evidence="9">
    <location>
        <position position="362"/>
    </location>
    <ligand>
        <name>substrate</name>
    </ligand>
</feature>
<feature type="active site" description="Nucleophile" evidence="8">
    <location>
        <position position="299"/>
    </location>
</feature>
<dbReference type="GO" id="GO:0003979">
    <property type="term" value="F:UDP-glucose 6-dehydrogenase activity"/>
    <property type="evidence" value="ECO:0007669"/>
    <property type="project" value="UniProtKB-EC"/>
</dbReference>
<comment type="pathway">
    <text evidence="1">Nucleotide-sugar biosynthesis; UDP-alpha-D-glucuronate biosynthesis; UDP-alpha-D-glucuronate from UDP-alpha-D-glucose: step 1/1.</text>
</comment>
<dbReference type="InterPro" id="IPR008927">
    <property type="entry name" value="6-PGluconate_DH-like_C_sf"/>
</dbReference>
<feature type="binding site" evidence="10">
    <location>
        <position position="157"/>
    </location>
    <ligand>
        <name>NAD(+)</name>
        <dbReference type="ChEBI" id="CHEBI:57540"/>
    </ligand>
</feature>
<evidence type="ECO:0000256" key="5">
    <source>
        <dbReference type="ARBA" id="ARBA00023027"/>
    </source>
</evidence>
<dbReference type="NCBIfam" id="TIGR03026">
    <property type="entry name" value="NDP-sugDHase"/>
    <property type="match status" value="1"/>
</dbReference>
<dbReference type="PIRSF" id="PIRSF500134">
    <property type="entry name" value="UDPglc_DH_bac"/>
    <property type="match status" value="1"/>
</dbReference>
<dbReference type="SMART" id="SM00984">
    <property type="entry name" value="UDPG_MGDP_dh_C"/>
    <property type="match status" value="1"/>
</dbReference>
<dbReference type="InterPro" id="IPR036291">
    <property type="entry name" value="NAD(P)-bd_dom_sf"/>
</dbReference>
<dbReference type="InterPro" id="IPR017476">
    <property type="entry name" value="UDP-Glc/GDP-Man"/>
</dbReference>
<evidence type="ECO:0000259" key="12">
    <source>
        <dbReference type="SMART" id="SM00984"/>
    </source>
</evidence>
<feature type="binding site" evidence="10">
    <location>
        <position position="121"/>
    </location>
    <ligand>
        <name>NAD(+)</name>
        <dbReference type="ChEBI" id="CHEBI:57540"/>
    </ligand>
</feature>
<reference evidence="13 14" key="1">
    <citation type="submission" date="2020-04" db="EMBL/GenBank/DDBJ databases">
        <title>Sequencing and Assembly of C. fimi.</title>
        <authorList>
            <person name="Ramsey A.R."/>
        </authorList>
    </citation>
    <scope>NUCLEOTIDE SEQUENCE [LARGE SCALE GENOMIC DNA]</scope>
    <source>
        <strain evidence="13 14">SB</strain>
    </source>
</reference>
<evidence type="ECO:0000256" key="9">
    <source>
        <dbReference type="PIRSR" id="PIRSR500134-2"/>
    </source>
</evidence>
<dbReference type="Pfam" id="PF03720">
    <property type="entry name" value="UDPG_MGDP_dh_C"/>
    <property type="match status" value="1"/>
</dbReference>
<dbReference type="RefSeq" id="WP_169325743.1">
    <property type="nucleotide sequence ID" value="NZ_JABCJJ010000032.1"/>
</dbReference>
<evidence type="ECO:0000256" key="10">
    <source>
        <dbReference type="PIRSR" id="PIRSR500134-3"/>
    </source>
</evidence>
<dbReference type="UniPathway" id="UPA00038">
    <property type="reaction ID" value="UER00491"/>
</dbReference>
<evidence type="ECO:0000313" key="13">
    <source>
        <dbReference type="EMBL" id="NMR21369.1"/>
    </source>
</evidence>
<dbReference type="SUPFAM" id="SSF48179">
    <property type="entry name" value="6-phosphogluconate dehydrogenase C-terminal domain-like"/>
    <property type="match status" value="1"/>
</dbReference>
<feature type="binding site" evidence="10">
    <location>
        <position position="65"/>
    </location>
    <ligand>
        <name>NAD(+)</name>
        <dbReference type="ChEBI" id="CHEBI:57540"/>
    </ligand>
</feature>
<dbReference type="Gene3D" id="1.20.5.100">
    <property type="entry name" value="Cytochrome c1, transmembrane anchor, C-terminal"/>
    <property type="match status" value="1"/>
</dbReference>
<feature type="binding site" evidence="10">
    <location>
        <position position="369"/>
    </location>
    <ligand>
        <name>NAD(+)</name>
        <dbReference type="ChEBI" id="CHEBI:57540"/>
    </ligand>
</feature>
<dbReference type="GO" id="GO:0051287">
    <property type="term" value="F:NAD binding"/>
    <property type="evidence" value="ECO:0007669"/>
    <property type="project" value="InterPro"/>
</dbReference>
<proteinExistence type="inferred from homology"/>
<dbReference type="InterPro" id="IPR036220">
    <property type="entry name" value="UDP-Glc/GDP-Man_DH_C_sf"/>
</dbReference>
<evidence type="ECO:0000256" key="8">
    <source>
        <dbReference type="PIRSR" id="PIRSR500134-1"/>
    </source>
</evidence>
<organism evidence="13 14">
    <name type="scientific">Cellulomonas fimi</name>
    <dbReference type="NCBI Taxonomy" id="1708"/>
    <lineage>
        <taxon>Bacteria</taxon>
        <taxon>Bacillati</taxon>
        <taxon>Actinomycetota</taxon>
        <taxon>Actinomycetes</taxon>
        <taxon>Micrococcales</taxon>
        <taxon>Cellulomonadaceae</taxon>
        <taxon>Cellulomonas</taxon>
    </lineage>
</organism>
<dbReference type="GO" id="GO:0006065">
    <property type="term" value="P:UDP-glucuronate biosynthetic process"/>
    <property type="evidence" value="ECO:0007669"/>
    <property type="project" value="UniProtKB-UniPathway"/>
</dbReference>
<dbReference type="GO" id="GO:0000271">
    <property type="term" value="P:polysaccharide biosynthetic process"/>
    <property type="evidence" value="ECO:0007669"/>
    <property type="project" value="InterPro"/>
</dbReference>
<comment type="caution">
    <text evidence="13">The sequence shown here is derived from an EMBL/GenBank/DDBJ whole genome shotgun (WGS) entry which is preliminary data.</text>
</comment>
<feature type="binding site" evidence="9">
    <location>
        <position position="296"/>
    </location>
    <ligand>
        <name>substrate</name>
    </ligand>
</feature>